<evidence type="ECO:0000313" key="1">
    <source>
        <dbReference type="EMBL" id="KAJ0024937.1"/>
    </source>
</evidence>
<keyword evidence="2" id="KW-1185">Reference proteome</keyword>
<proteinExistence type="predicted"/>
<accession>A0ACC0XTY7</accession>
<sequence length="90" mass="9968">MGPNNFSGPLPSELDIHSADEKWLGSDLEKNSSFVLRLASDTELIGRIRDSIECTHYIETQIAAILLRFLGNNNLNGTLPTEKSHSLVNM</sequence>
<protein>
    <submittedName>
        <fullName evidence="1">Uncharacterized protein</fullName>
    </submittedName>
</protein>
<dbReference type="EMBL" id="CM047745">
    <property type="protein sequence ID" value="KAJ0024937.1"/>
    <property type="molecule type" value="Genomic_DNA"/>
</dbReference>
<name>A0ACC0XTY7_9ROSI</name>
<comment type="caution">
    <text evidence="1">The sequence shown here is derived from an EMBL/GenBank/DDBJ whole genome shotgun (WGS) entry which is preliminary data.</text>
</comment>
<organism evidence="1 2">
    <name type="scientific">Pistacia integerrima</name>
    <dbReference type="NCBI Taxonomy" id="434235"/>
    <lineage>
        <taxon>Eukaryota</taxon>
        <taxon>Viridiplantae</taxon>
        <taxon>Streptophyta</taxon>
        <taxon>Embryophyta</taxon>
        <taxon>Tracheophyta</taxon>
        <taxon>Spermatophyta</taxon>
        <taxon>Magnoliopsida</taxon>
        <taxon>eudicotyledons</taxon>
        <taxon>Gunneridae</taxon>
        <taxon>Pentapetalae</taxon>
        <taxon>rosids</taxon>
        <taxon>malvids</taxon>
        <taxon>Sapindales</taxon>
        <taxon>Anacardiaceae</taxon>
        <taxon>Pistacia</taxon>
    </lineage>
</organism>
<reference evidence="2" key="1">
    <citation type="journal article" date="2023" name="G3 (Bethesda)">
        <title>Genome assembly and association tests identify interacting loci associated with vigor, precocity, and sex in interspecific pistachio rootstocks.</title>
        <authorList>
            <person name="Palmer W."/>
            <person name="Jacygrad E."/>
            <person name="Sagayaradj S."/>
            <person name="Cavanaugh K."/>
            <person name="Han R."/>
            <person name="Bertier L."/>
            <person name="Beede B."/>
            <person name="Kafkas S."/>
            <person name="Golino D."/>
            <person name="Preece J."/>
            <person name="Michelmore R."/>
        </authorList>
    </citation>
    <scope>NUCLEOTIDE SEQUENCE [LARGE SCALE GENOMIC DNA]</scope>
</reference>
<gene>
    <name evidence="1" type="ORF">Pint_06987</name>
</gene>
<evidence type="ECO:0000313" key="2">
    <source>
        <dbReference type="Proteomes" id="UP001163603"/>
    </source>
</evidence>
<dbReference type="Proteomes" id="UP001163603">
    <property type="component" value="Chromosome 10"/>
</dbReference>